<dbReference type="NCBIfam" id="TIGR00158">
    <property type="entry name" value="L9"/>
    <property type="match status" value="1"/>
</dbReference>
<protein>
    <recommendedName>
        <fullName evidence="6 7">Large ribosomal subunit protein bL9</fullName>
    </recommendedName>
</protein>
<dbReference type="GO" id="GO:0003735">
    <property type="term" value="F:structural constituent of ribosome"/>
    <property type="evidence" value="ECO:0007669"/>
    <property type="project" value="InterPro"/>
</dbReference>
<evidence type="ECO:0000256" key="4">
    <source>
        <dbReference type="ARBA" id="ARBA00022980"/>
    </source>
</evidence>
<reference evidence="9 10" key="1">
    <citation type="submission" date="2019-11" db="EMBL/GenBank/DDBJ databases">
        <title>Whole genome sequencing identifies a novel species of the genus Arsenicicoccus isolated from human blood.</title>
        <authorList>
            <person name="Jeong J.H."/>
            <person name="Kweon O.J."/>
            <person name="Kim H.R."/>
            <person name="Kim T.-H."/>
            <person name="Ha S.-M."/>
            <person name="Lee M.-K."/>
        </authorList>
    </citation>
    <scope>NUCLEOTIDE SEQUENCE [LARGE SCALE GENOMIC DNA]</scope>
    <source>
        <strain evidence="9 10">MKL-02</strain>
    </source>
</reference>
<dbReference type="SUPFAM" id="SSF55658">
    <property type="entry name" value="L9 N-domain-like"/>
    <property type="match status" value="1"/>
</dbReference>
<dbReference type="Pfam" id="PF03948">
    <property type="entry name" value="Ribosomal_L9_C"/>
    <property type="match status" value="1"/>
</dbReference>
<dbReference type="GO" id="GO:1990904">
    <property type="term" value="C:ribonucleoprotein complex"/>
    <property type="evidence" value="ECO:0007669"/>
    <property type="project" value="UniProtKB-KW"/>
</dbReference>
<proteinExistence type="inferred from homology"/>
<dbReference type="GO" id="GO:0006412">
    <property type="term" value="P:translation"/>
    <property type="evidence" value="ECO:0007669"/>
    <property type="project" value="UniProtKB-UniRule"/>
</dbReference>
<dbReference type="RefSeq" id="WP_154592098.1">
    <property type="nucleotide sequence ID" value="NZ_WLVL01000006.1"/>
</dbReference>
<keyword evidence="4 7" id="KW-0689">Ribosomal protein</keyword>
<sequence length="149" mass="16089">MKLILTNEVTGLGAPGDIVEVKDGYARNYLMPRGLATQWTKGGEKQVEAIQKARAAREHKTIEEAKDAKQRLEVKAYKVPVKSGEAGRLYGSVHTAQIVDAIVSAGGPKVDRRKLEVKGAIRTLGAYEATVRLHADVTANVKLDVVAAK</sequence>
<dbReference type="InterPro" id="IPR020594">
    <property type="entry name" value="Ribosomal_bL9_bac/chp"/>
</dbReference>
<comment type="function">
    <text evidence="7">Binds to the 23S rRNA.</text>
</comment>
<dbReference type="GO" id="GO:0005840">
    <property type="term" value="C:ribosome"/>
    <property type="evidence" value="ECO:0007669"/>
    <property type="project" value="UniProtKB-KW"/>
</dbReference>
<dbReference type="Proteomes" id="UP000431092">
    <property type="component" value="Unassembled WGS sequence"/>
</dbReference>
<keyword evidence="5 7" id="KW-0687">Ribonucleoprotein</keyword>
<dbReference type="InterPro" id="IPR009027">
    <property type="entry name" value="Ribosomal_bL9/RNase_H1_N"/>
</dbReference>
<organism evidence="9 10">
    <name type="scientific">Arsenicicoccus cauae</name>
    <dbReference type="NCBI Taxonomy" id="2663847"/>
    <lineage>
        <taxon>Bacteria</taxon>
        <taxon>Bacillati</taxon>
        <taxon>Actinomycetota</taxon>
        <taxon>Actinomycetes</taxon>
        <taxon>Micrococcales</taxon>
        <taxon>Intrasporangiaceae</taxon>
        <taxon>Arsenicicoccus</taxon>
    </lineage>
</organism>
<dbReference type="Pfam" id="PF01281">
    <property type="entry name" value="Ribosomal_L9_N"/>
    <property type="match status" value="1"/>
</dbReference>
<comment type="caution">
    <text evidence="9">The sequence shown here is derived from an EMBL/GenBank/DDBJ whole genome shotgun (WGS) entry which is preliminary data.</text>
</comment>
<dbReference type="InterPro" id="IPR000244">
    <property type="entry name" value="Ribosomal_bL9"/>
</dbReference>
<dbReference type="AlphaFoldDB" id="A0A6I3IPZ3"/>
<name>A0A6I3IPZ3_9MICO</name>
<dbReference type="Gene3D" id="3.10.430.100">
    <property type="entry name" value="Ribosomal protein L9, C-terminal domain"/>
    <property type="match status" value="1"/>
</dbReference>
<evidence type="ECO:0000313" key="10">
    <source>
        <dbReference type="Proteomes" id="UP000431092"/>
    </source>
</evidence>
<evidence type="ECO:0000256" key="6">
    <source>
        <dbReference type="ARBA" id="ARBA00035292"/>
    </source>
</evidence>
<dbReference type="EMBL" id="WLVL01000006">
    <property type="protein sequence ID" value="MTB70739.1"/>
    <property type="molecule type" value="Genomic_DNA"/>
</dbReference>
<dbReference type="Gene3D" id="3.40.5.10">
    <property type="entry name" value="Ribosomal protein L9, N-terminal domain"/>
    <property type="match status" value="1"/>
</dbReference>
<dbReference type="InterPro" id="IPR036935">
    <property type="entry name" value="Ribosomal_bL9_N_sf"/>
</dbReference>
<evidence type="ECO:0000256" key="2">
    <source>
        <dbReference type="ARBA" id="ARBA00022730"/>
    </source>
</evidence>
<accession>A0A6I3IPZ3</accession>
<evidence type="ECO:0000256" key="7">
    <source>
        <dbReference type="HAMAP-Rule" id="MF_00503"/>
    </source>
</evidence>
<comment type="similarity">
    <text evidence="1 7">Belongs to the bacterial ribosomal protein bL9 family.</text>
</comment>
<dbReference type="InterPro" id="IPR036791">
    <property type="entry name" value="Ribosomal_bL9_C_sf"/>
</dbReference>
<keyword evidence="2 7" id="KW-0699">rRNA-binding</keyword>
<dbReference type="FunFam" id="3.40.5.10:FF:000003">
    <property type="entry name" value="50S ribosomal protein L9"/>
    <property type="match status" value="1"/>
</dbReference>
<dbReference type="PROSITE" id="PS00651">
    <property type="entry name" value="RIBOSOMAL_L9"/>
    <property type="match status" value="1"/>
</dbReference>
<evidence type="ECO:0000313" key="9">
    <source>
        <dbReference type="EMBL" id="MTB70739.1"/>
    </source>
</evidence>
<dbReference type="HAMAP" id="MF_00503">
    <property type="entry name" value="Ribosomal_bL9"/>
    <property type="match status" value="1"/>
</dbReference>
<evidence type="ECO:0000256" key="1">
    <source>
        <dbReference type="ARBA" id="ARBA00010605"/>
    </source>
</evidence>
<dbReference type="PANTHER" id="PTHR21368">
    <property type="entry name" value="50S RIBOSOMAL PROTEIN L9"/>
    <property type="match status" value="1"/>
</dbReference>
<dbReference type="SUPFAM" id="SSF55653">
    <property type="entry name" value="Ribosomal protein L9 C-domain"/>
    <property type="match status" value="1"/>
</dbReference>
<evidence type="ECO:0000259" key="8">
    <source>
        <dbReference type="PROSITE" id="PS00651"/>
    </source>
</evidence>
<keyword evidence="3 7" id="KW-0694">RNA-binding</keyword>
<feature type="domain" description="Ribosomal protein L9" evidence="8">
    <location>
        <begin position="13"/>
        <end position="40"/>
    </location>
</feature>
<dbReference type="GO" id="GO:0019843">
    <property type="term" value="F:rRNA binding"/>
    <property type="evidence" value="ECO:0007669"/>
    <property type="project" value="UniProtKB-UniRule"/>
</dbReference>
<evidence type="ECO:0000256" key="5">
    <source>
        <dbReference type="ARBA" id="ARBA00023274"/>
    </source>
</evidence>
<dbReference type="InterPro" id="IPR020070">
    <property type="entry name" value="Ribosomal_bL9_N"/>
</dbReference>
<gene>
    <name evidence="7 9" type="primary">rplI</name>
    <name evidence="9" type="ORF">GGG17_01850</name>
</gene>
<keyword evidence="10" id="KW-1185">Reference proteome</keyword>
<dbReference type="InterPro" id="IPR020069">
    <property type="entry name" value="Ribosomal_bL9_C"/>
</dbReference>
<evidence type="ECO:0000256" key="3">
    <source>
        <dbReference type="ARBA" id="ARBA00022884"/>
    </source>
</evidence>